<evidence type="ECO:0000313" key="3">
    <source>
        <dbReference type="Proteomes" id="UP000321501"/>
    </source>
</evidence>
<feature type="transmembrane region" description="Helical" evidence="1">
    <location>
        <begin position="184"/>
        <end position="211"/>
    </location>
</feature>
<evidence type="ECO:0000313" key="2">
    <source>
        <dbReference type="EMBL" id="BBM48746.1"/>
    </source>
</evidence>
<accession>A0A510KAS0</accession>
<organism evidence="2 3">
    <name type="scientific">Leptotrichia wadei</name>
    <dbReference type="NCBI Taxonomy" id="157687"/>
    <lineage>
        <taxon>Bacteria</taxon>
        <taxon>Fusobacteriati</taxon>
        <taxon>Fusobacteriota</taxon>
        <taxon>Fusobacteriia</taxon>
        <taxon>Fusobacteriales</taxon>
        <taxon>Leptotrichiaceae</taxon>
        <taxon>Leptotrichia</taxon>
    </lineage>
</organism>
<name>A0A510KAS0_9FUSO</name>
<dbReference type="AlphaFoldDB" id="A0A510KAS0"/>
<evidence type="ECO:0000256" key="1">
    <source>
        <dbReference type="SAM" id="Phobius"/>
    </source>
</evidence>
<proteinExistence type="predicted"/>
<sequence length="278" mass="34091">MELEIKSKKIDYHYSEFRMLLIAYICVYFMSPIFIFFIKSDKKYYYILLINAVFVMIFYIFIVILQIFLKLLIKLKRKKIIFSENYLEIFFGTESKKIDYDKIEMIFLRKNLLNSADIIINFPTNNTSLFNRQEERFKDDKNSIVISNVINYEEIFKELKQRLSFFESKNEKILEYKSFIENRIVIIFLILLFYFFYKLKISICLIIVLFVKIKRYNYKINYLNNDQIKIFNANKEIYIKKNNYFFDKDDLKLKIKNVDRILLPSNLVFLPMHYKIKR</sequence>
<feature type="transmembrane region" description="Helical" evidence="1">
    <location>
        <begin position="21"/>
        <end position="38"/>
    </location>
</feature>
<keyword evidence="1" id="KW-0812">Transmembrane</keyword>
<gene>
    <name evidence="2" type="ORF">JMUB3934_0015</name>
</gene>
<protein>
    <submittedName>
        <fullName evidence="2">Uncharacterized protein</fullName>
    </submittedName>
</protein>
<keyword evidence="1" id="KW-1133">Transmembrane helix</keyword>
<dbReference type="Proteomes" id="UP000321501">
    <property type="component" value="Chromosome"/>
</dbReference>
<feature type="transmembrane region" description="Helical" evidence="1">
    <location>
        <begin position="44"/>
        <end position="69"/>
    </location>
</feature>
<keyword evidence="1" id="KW-0472">Membrane</keyword>
<dbReference type="EMBL" id="AP019835">
    <property type="protein sequence ID" value="BBM48746.1"/>
    <property type="molecule type" value="Genomic_DNA"/>
</dbReference>
<reference evidence="2 3" key="1">
    <citation type="submission" date="2019-07" db="EMBL/GenBank/DDBJ databases">
        <title>Complete Genome Sequence of Leptotrichia wadei Strain JMUB3934.</title>
        <authorList>
            <person name="Watanabe S."/>
            <person name="Cui L."/>
        </authorList>
    </citation>
    <scope>NUCLEOTIDE SEQUENCE [LARGE SCALE GENOMIC DNA]</scope>
    <source>
        <strain evidence="2 3">JMUB3934</strain>
    </source>
</reference>